<reference evidence="2 3" key="1">
    <citation type="journal article" date="2018" name="Proc. R. Soc. B">
        <title>A non-coding region near Follistatin controls head colour polymorphism in the Gouldian finch.</title>
        <authorList>
            <person name="Toomey M.B."/>
            <person name="Marques C.I."/>
            <person name="Andrade P."/>
            <person name="Araujo P.M."/>
            <person name="Sabatino S."/>
            <person name="Gazda M.A."/>
            <person name="Afonso S."/>
            <person name="Lopes R.J."/>
            <person name="Corbo J.C."/>
            <person name="Carneiro M."/>
        </authorList>
    </citation>
    <scope>NUCLEOTIDE SEQUENCE [LARGE SCALE GENOMIC DNA]</scope>
    <source>
        <strain evidence="2">Red01</strain>
        <tissue evidence="2">Muscle</tissue>
    </source>
</reference>
<dbReference type="AlphaFoldDB" id="A0A3L8SCK8"/>
<dbReference type="Proteomes" id="UP000276834">
    <property type="component" value="Unassembled WGS sequence"/>
</dbReference>
<evidence type="ECO:0000256" key="1">
    <source>
        <dbReference type="SAM" id="MobiDB-lite"/>
    </source>
</evidence>
<comment type="caution">
    <text evidence="2">The sequence shown here is derived from an EMBL/GenBank/DDBJ whole genome shotgun (WGS) entry which is preliminary data.</text>
</comment>
<keyword evidence="3" id="KW-1185">Reference proteome</keyword>
<protein>
    <submittedName>
        <fullName evidence="2">Uncharacterized protein</fullName>
    </submittedName>
</protein>
<sequence>MTATYQHIPKVLKVLCKSNFLLEFMLGGGGVGAGWGGGESGGVENDNNKKSAVCQQPQPGERRQLMQPRSWDAPGMVACSSWATSQCHLLAPVRRAWKFPRRCLLQGRSRVLMALLPRLRSSRPRRCGEGWQCAHRPGHRQPILTPTLIGSCYRDRSISPRHNLTELQVEKEEIGLVVGRLREPYSQLRLGAGRTVSRSDLQRRGASLDLPPFAPMAYRPTFKVSGIYFGNTSQRFIFQRRVYCISKCFLRIKSFTSLAKDKGSASQTKRHLLYFWIPRSSKRQAALKSPEQLQAEKETPVPHCATKAAGREMEIVCLVMDIYHLNSTITSSYCTTFPPDIAWMIFSCKNSSYPIKGENESTWTSQLGGRYRARRGWLSSGKFDCCEEHIHEIHHSKNDYFLVICRFIELNVKETDNHGNNTQNKNSPIEIKFILMSAEAKSYLLKASLQGRKQKANSLVVPAPISSATQPLSRLVLRSHAPVQQLWMY</sequence>
<organism evidence="2 3">
    <name type="scientific">Chloebia gouldiae</name>
    <name type="common">Gouldian finch</name>
    <name type="synonym">Erythrura gouldiae</name>
    <dbReference type="NCBI Taxonomy" id="44316"/>
    <lineage>
        <taxon>Eukaryota</taxon>
        <taxon>Metazoa</taxon>
        <taxon>Chordata</taxon>
        <taxon>Craniata</taxon>
        <taxon>Vertebrata</taxon>
        <taxon>Euteleostomi</taxon>
        <taxon>Archelosauria</taxon>
        <taxon>Archosauria</taxon>
        <taxon>Dinosauria</taxon>
        <taxon>Saurischia</taxon>
        <taxon>Theropoda</taxon>
        <taxon>Coelurosauria</taxon>
        <taxon>Aves</taxon>
        <taxon>Neognathae</taxon>
        <taxon>Neoaves</taxon>
        <taxon>Telluraves</taxon>
        <taxon>Australaves</taxon>
        <taxon>Passeriformes</taxon>
        <taxon>Passeroidea</taxon>
        <taxon>Passeridae</taxon>
        <taxon>Chloebia</taxon>
    </lineage>
</organism>
<feature type="region of interest" description="Disordered" evidence="1">
    <location>
        <begin position="37"/>
        <end position="63"/>
    </location>
</feature>
<evidence type="ECO:0000313" key="3">
    <source>
        <dbReference type="Proteomes" id="UP000276834"/>
    </source>
</evidence>
<proteinExistence type="predicted"/>
<dbReference type="EMBL" id="QUSF01000029">
    <property type="protein sequence ID" value="RLV99982.1"/>
    <property type="molecule type" value="Genomic_DNA"/>
</dbReference>
<evidence type="ECO:0000313" key="2">
    <source>
        <dbReference type="EMBL" id="RLV99982.1"/>
    </source>
</evidence>
<accession>A0A3L8SCK8</accession>
<gene>
    <name evidence="2" type="ORF">DV515_00009271</name>
</gene>
<name>A0A3L8SCK8_CHLGU</name>